<feature type="chain" id="PRO_5027012203" evidence="1">
    <location>
        <begin position="30"/>
        <end position="87"/>
    </location>
</feature>
<keyword evidence="1" id="KW-0732">Signal</keyword>
<organism evidence="2 3">
    <name type="scientific">Shinella zoogloeoides</name>
    <name type="common">Crabtreella saccharophila</name>
    <dbReference type="NCBI Taxonomy" id="352475"/>
    <lineage>
        <taxon>Bacteria</taxon>
        <taxon>Pseudomonadati</taxon>
        <taxon>Pseudomonadota</taxon>
        <taxon>Alphaproteobacteria</taxon>
        <taxon>Hyphomicrobiales</taxon>
        <taxon>Rhizobiaceae</taxon>
        <taxon>Shinella</taxon>
    </lineage>
</organism>
<evidence type="ECO:0000256" key="1">
    <source>
        <dbReference type="SAM" id="SignalP"/>
    </source>
</evidence>
<sequence>MMFNAGCWMRRLAVLATATSLLTGCATVASEPRLATVCPPVIEYSREFQARAADELNLLPEASAIAEMIADYSVMRDQARSCRSRSP</sequence>
<evidence type="ECO:0000313" key="2">
    <source>
        <dbReference type="EMBL" id="MXO00874.1"/>
    </source>
</evidence>
<dbReference type="EMBL" id="WUML01000007">
    <property type="protein sequence ID" value="MXO00874.1"/>
    <property type="molecule type" value="Genomic_DNA"/>
</dbReference>
<dbReference type="AlphaFoldDB" id="A0A6N8TIB9"/>
<feature type="signal peptide" evidence="1">
    <location>
        <begin position="1"/>
        <end position="29"/>
    </location>
</feature>
<dbReference type="Proteomes" id="UP000440304">
    <property type="component" value="Unassembled WGS sequence"/>
</dbReference>
<proteinExistence type="predicted"/>
<comment type="caution">
    <text evidence="2">The sequence shown here is derived from an EMBL/GenBank/DDBJ whole genome shotgun (WGS) entry which is preliminary data.</text>
</comment>
<evidence type="ECO:0000313" key="3">
    <source>
        <dbReference type="Proteomes" id="UP000440304"/>
    </source>
</evidence>
<dbReference type="OrthoDB" id="8451006at2"/>
<protein>
    <submittedName>
        <fullName evidence="2">Uncharacterized protein</fullName>
    </submittedName>
</protein>
<reference evidence="2 3" key="1">
    <citation type="submission" date="2019-12" db="EMBL/GenBank/DDBJ databases">
        <title>Shinella granuli gen. nov., sp. nov., and proposal of the reclassification of Zoogloea ramigera ATCC 19623 as Shinella zoogloeoides sp. nov.</title>
        <authorList>
            <person name="Gao J."/>
        </authorList>
    </citation>
    <scope>NUCLEOTIDE SEQUENCE [LARGE SCALE GENOMIC DNA]</scope>
    <source>
        <strain evidence="2 3">DSM 287</strain>
    </source>
</reference>
<accession>A0A6N8TIB9</accession>
<dbReference type="RefSeq" id="WP_160786255.1">
    <property type="nucleotide sequence ID" value="NZ_CP086610.1"/>
</dbReference>
<name>A0A6N8TIB9_SHIZO</name>
<gene>
    <name evidence="2" type="ORF">GR156_11210</name>
</gene>